<dbReference type="InterPro" id="IPR007448">
    <property type="entry name" value="Sigma70_reg_Rsd_AlgQ"/>
</dbReference>
<accession>A0A1Y0CXM1</accession>
<dbReference type="EMBL" id="CP021376">
    <property type="protein sequence ID" value="ART79998.1"/>
    <property type="molecule type" value="Genomic_DNA"/>
</dbReference>
<keyword evidence="5" id="KW-1185">Reference proteome</keyword>
<sequence length="157" mass="17970">MLRKMAHSKAKLTGKHQALDDFMEARQALLVEYIRLSTDRKVLPEPQELSDFCSQLVDYVSAAHFEIYDYVMAAYESARGSGRTLAERIYLRLKKSSVLALNFHDKYAKVDNDEVLLELDKDLSVLGEMLEERFSLEDRLVFAVSLLNHLSANEEPA</sequence>
<dbReference type="PIRSF" id="PIRSF016548">
    <property type="entry name" value="Rsd_AlgQ"/>
    <property type="match status" value="1"/>
</dbReference>
<organism evidence="4 5">
    <name type="scientific">Oceanisphaera avium</name>
    <dbReference type="NCBI Taxonomy" id="1903694"/>
    <lineage>
        <taxon>Bacteria</taxon>
        <taxon>Pseudomonadati</taxon>
        <taxon>Pseudomonadota</taxon>
        <taxon>Gammaproteobacteria</taxon>
        <taxon>Aeromonadales</taxon>
        <taxon>Aeromonadaceae</taxon>
        <taxon>Oceanisphaera</taxon>
    </lineage>
</organism>
<dbReference type="GO" id="GO:0006355">
    <property type="term" value="P:regulation of DNA-templated transcription"/>
    <property type="evidence" value="ECO:0007669"/>
    <property type="project" value="InterPro"/>
</dbReference>
<proteinExistence type="inferred from homology"/>
<dbReference type="Gene3D" id="1.20.120.1370">
    <property type="entry name" value="Regulator of RNA polymerase sigma(70) subunit, domain 4"/>
    <property type="match status" value="1"/>
</dbReference>
<reference evidence="5" key="1">
    <citation type="submission" date="2017-05" db="EMBL/GenBank/DDBJ databases">
        <authorList>
            <person name="Sung H."/>
        </authorList>
    </citation>
    <scope>NUCLEOTIDE SEQUENCE [LARGE SCALE GENOMIC DNA]</scope>
    <source>
        <strain evidence="5">AMac2203</strain>
    </source>
</reference>
<evidence type="ECO:0000313" key="4">
    <source>
        <dbReference type="EMBL" id="ART79998.1"/>
    </source>
</evidence>
<name>A0A1Y0CXM1_9GAMM</name>
<evidence type="ECO:0000256" key="3">
    <source>
        <dbReference type="RuleBase" id="RU004409"/>
    </source>
</evidence>
<keyword evidence="1 3" id="KW-0805">Transcription regulation</keyword>
<evidence type="ECO:0000256" key="1">
    <source>
        <dbReference type="ARBA" id="ARBA00023015"/>
    </source>
</evidence>
<dbReference type="NCBIfam" id="NF008723">
    <property type="entry name" value="PRK11718.1"/>
    <property type="match status" value="1"/>
</dbReference>
<dbReference type="RefSeq" id="WP_086963868.1">
    <property type="nucleotide sequence ID" value="NZ_CP021376.1"/>
</dbReference>
<dbReference type="Pfam" id="PF04353">
    <property type="entry name" value="Rsd_AlgQ"/>
    <property type="match status" value="1"/>
</dbReference>
<protein>
    <submittedName>
        <fullName evidence="4">Rsd/AlgQ family anti-sigma factor</fullName>
    </submittedName>
</protein>
<dbReference type="KEGG" id="ocm:CBP12_07445"/>
<dbReference type="OrthoDB" id="5567237at2"/>
<keyword evidence="2 3" id="KW-0804">Transcription</keyword>
<evidence type="ECO:0000256" key="2">
    <source>
        <dbReference type="ARBA" id="ARBA00023163"/>
    </source>
</evidence>
<comment type="similarity">
    <text evidence="3">Belongs to the Rsd/AlgQ family.</text>
</comment>
<evidence type="ECO:0000313" key="5">
    <source>
        <dbReference type="Proteomes" id="UP000243793"/>
    </source>
</evidence>
<gene>
    <name evidence="4" type="ORF">CBP12_07445</name>
</gene>
<dbReference type="Proteomes" id="UP000243793">
    <property type="component" value="Chromosome"/>
</dbReference>
<dbReference type="InterPro" id="IPR038309">
    <property type="entry name" value="Rsd/AlgQ_sf"/>
</dbReference>
<dbReference type="AlphaFoldDB" id="A0A1Y0CXM1"/>